<dbReference type="Proteomes" id="UP001595776">
    <property type="component" value="Unassembled WGS sequence"/>
</dbReference>
<dbReference type="InterPro" id="IPR011053">
    <property type="entry name" value="Single_hybrid_motif"/>
</dbReference>
<dbReference type="Pfam" id="PF00364">
    <property type="entry name" value="Biotin_lipoyl"/>
    <property type="match status" value="1"/>
</dbReference>
<dbReference type="CDD" id="cd06849">
    <property type="entry name" value="lipoyl_domain"/>
    <property type="match status" value="1"/>
</dbReference>
<name>A0ABV8UA15_9PROT</name>
<dbReference type="NCBIfam" id="TIGR01349">
    <property type="entry name" value="PDHac_trf_mito"/>
    <property type="match status" value="1"/>
</dbReference>
<dbReference type="EMBL" id="JBHSCR010000004">
    <property type="protein sequence ID" value="MFC4347643.1"/>
    <property type="molecule type" value="Genomic_DNA"/>
</dbReference>
<dbReference type="GO" id="GO:0004742">
    <property type="term" value="F:dihydrolipoyllysine-residue acetyltransferase activity"/>
    <property type="evidence" value="ECO:0007669"/>
    <property type="project" value="UniProtKB-EC"/>
</dbReference>
<evidence type="ECO:0000256" key="7">
    <source>
        <dbReference type="ARBA" id="ARBA00048370"/>
    </source>
</evidence>
<keyword evidence="12" id="KW-0670">Pyruvate</keyword>
<dbReference type="Gene3D" id="3.30.559.10">
    <property type="entry name" value="Chloramphenicol acetyltransferase-like domain"/>
    <property type="match status" value="1"/>
</dbReference>
<dbReference type="Pfam" id="PF00198">
    <property type="entry name" value="2-oxoacid_dh"/>
    <property type="match status" value="1"/>
</dbReference>
<comment type="function">
    <text evidence="6">The pyruvate dehydrogenase complex catalyzes the overall conversion of pyruvate to acetyl-CoA and CO(2). It contains multiple copies of three enzymatic components: pyruvate dehydrogenase (E1), dihydrolipoamide acetyltransferase (E2) and lipoamide dehydrogenase (E3).</text>
</comment>
<comment type="similarity">
    <text evidence="1 8">Belongs to the 2-oxoacid dehydrogenase family.</text>
</comment>
<dbReference type="Gene3D" id="4.10.320.10">
    <property type="entry name" value="E3-binding domain"/>
    <property type="match status" value="1"/>
</dbReference>
<dbReference type="InterPro" id="IPR023213">
    <property type="entry name" value="CAT-like_dom_sf"/>
</dbReference>
<feature type="domain" description="Lipoyl-binding" evidence="10">
    <location>
        <begin position="2"/>
        <end position="78"/>
    </location>
</feature>
<dbReference type="Gene3D" id="2.40.50.100">
    <property type="match status" value="1"/>
</dbReference>
<protein>
    <recommendedName>
        <fullName evidence="8">Acetyltransferase component of pyruvate dehydrogenase complex</fullName>
        <ecNumber evidence="8">2.3.1.12</ecNumber>
    </recommendedName>
</protein>
<dbReference type="PANTHER" id="PTHR23151:SF90">
    <property type="entry name" value="DIHYDROLIPOYLLYSINE-RESIDUE ACETYLTRANSFERASE COMPONENT OF PYRUVATE DEHYDROGENASE COMPLEX, MITOCHONDRIAL-RELATED"/>
    <property type="match status" value="1"/>
</dbReference>
<proteinExistence type="inferred from homology"/>
<dbReference type="PANTHER" id="PTHR23151">
    <property type="entry name" value="DIHYDROLIPOAMIDE ACETYL/SUCCINYL-TRANSFERASE-RELATED"/>
    <property type="match status" value="1"/>
</dbReference>
<evidence type="ECO:0000256" key="8">
    <source>
        <dbReference type="RuleBase" id="RU361137"/>
    </source>
</evidence>
<evidence type="ECO:0000256" key="1">
    <source>
        <dbReference type="ARBA" id="ARBA00007317"/>
    </source>
</evidence>
<organism evidence="12 13">
    <name type="scientific">Kordiimonas lipolytica</name>
    <dbReference type="NCBI Taxonomy" id="1662421"/>
    <lineage>
        <taxon>Bacteria</taxon>
        <taxon>Pseudomonadati</taxon>
        <taxon>Pseudomonadota</taxon>
        <taxon>Alphaproteobacteria</taxon>
        <taxon>Kordiimonadales</taxon>
        <taxon>Kordiimonadaceae</taxon>
        <taxon>Kordiimonas</taxon>
    </lineage>
</organism>
<dbReference type="PROSITE" id="PS51826">
    <property type="entry name" value="PSBD"/>
    <property type="match status" value="1"/>
</dbReference>
<dbReference type="Pfam" id="PF02817">
    <property type="entry name" value="E3_binding"/>
    <property type="match status" value="1"/>
</dbReference>
<keyword evidence="5 8" id="KW-0012">Acyltransferase</keyword>
<feature type="domain" description="Peripheral subunit-binding (PSBD)" evidence="11">
    <location>
        <begin position="143"/>
        <end position="180"/>
    </location>
</feature>
<dbReference type="SUPFAM" id="SSF51230">
    <property type="entry name" value="Single hybrid motif"/>
    <property type="match status" value="1"/>
</dbReference>
<evidence type="ECO:0000256" key="4">
    <source>
        <dbReference type="ARBA" id="ARBA00022823"/>
    </source>
</evidence>
<evidence type="ECO:0000313" key="13">
    <source>
        <dbReference type="Proteomes" id="UP001595776"/>
    </source>
</evidence>
<comment type="cofactor">
    <cofactor evidence="8">
        <name>(R)-lipoate</name>
        <dbReference type="ChEBI" id="CHEBI:83088"/>
    </cofactor>
    <text evidence="8">Binds 1 lipoyl cofactor covalently.</text>
</comment>
<dbReference type="SUPFAM" id="SSF47005">
    <property type="entry name" value="Peripheral subunit-binding domain of 2-oxo acid dehydrogenase complex"/>
    <property type="match status" value="1"/>
</dbReference>
<evidence type="ECO:0000259" key="11">
    <source>
        <dbReference type="PROSITE" id="PS51826"/>
    </source>
</evidence>
<dbReference type="InterPro" id="IPR004167">
    <property type="entry name" value="PSBD"/>
</dbReference>
<dbReference type="InterPro" id="IPR003016">
    <property type="entry name" value="2-oxoA_DH_lipoyl-BS"/>
</dbReference>
<comment type="caution">
    <text evidence="12">The sequence shown here is derived from an EMBL/GenBank/DDBJ whole genome shotgun (WGS) entry which is preliminary data.</text>
</comment>
<comment type="subunit">
    <text evidence="2">Forms a 24-polypeptide structural core with octahedral symmetry.</text>
</comment>
<keyword evidence="13" id="KW-1185">Reference proteome</keyword>
<evidence type="ECO:0000256" key="2">
    <source>
        <dbReference type="ARBA" id="ARBA00011484"/>
    </source>
</evidence>
<evidence type="ECO:0000256" key="3">
    <source>
        <dbReference type="ARBA" id="ARBA00022679"/>
    </source>
</evidence>
<dbReference type="InterPro" id="IPR036625">
    <property type="entry name" value="E3-bd_dom_sf"/>
</dbReference>
<dbReference type="InterPro" id="IPR045257">
    <property type="entry name" value="E2/Pdx1"/>
</dbReference>
<dbReference type="InterPro" id="IPR000089">
    <property type="entry name" value="Biotin_lipoyl"/>
</dbReference>
<dbReference type="InterPro" id="IPR006257">
    <property type="entry name" value="LAT1"/>
</dbReference>
<evidence type="ECO:0000259" key="10">
    <source>
        <dbReference type="PROSITE" id="PS50968"/>
    </source>
</evidence>
<reference evidence="13" key="1">
    <citation type="journal article" date="2019" name="Int. J. Syst. Evol. Microbiol.">
        <title>The Global Catalogue of Microorganisms (GCM) 10K type strain sequencing project: providing services to taxonomists for standard genome sequencing and annotation.</title>
        <authorList>
            <consortium name="The Broad Institute Genomics Platform"/>
            <consortium name="The Broad Institute Genome Sequencing Center for Infectious Disease"/>
            <person name="Wu L."/>
            <person name="Ma J."/>
        </authorList>
    </citation>
    <scope>NUCLEOTIDE SEQUENCE [LARGE SCALE GENOMIC DNA]</scope>
    <source>
        <strain evidence="13">CGMCC 1.15304</strain>
    </source>
</reference>
<sequence>MAIEIFMPALSPTMEKGTLAKWLVIEGDTVESGDVIAEIETDKATMEVESIDDGTVAKILVEEGTDDVPVGKLIALLAEEGEDAKDVEVPSDAPKAEAPQPEVKAEAASEVAAKKEAAPVTEKVASTPVNGQITDADTSDRIKASPLAKRIAKQEGLDLSAVAGSGPHGRIVKRDVEAALEGGAAAMPAPAAAAPAAAASAAPVAAAEYGPHDDIPYREERLSNMRKTIAKRLTESKTTVPHFYLTIDCEMDKLMAQRKDLNAKLADSGVKLSVNDFIIRAVALALKKVPAANVQYAGDKMYWYERADISVAVAIDGGLVTPVVRGADNMGLAEISSTVKDLATRARDGKLMPEDYAGGTFSISNLGMYGIKEFGAVINPPQGAILAIGAGEQRPVVKDGALAVATVMSCTMSCDHRAIDGAVGAEFLAAFKGYIEDPITMLL</sequence>
<feature type="region of interest" description="Disordered" evidence="9">
    <location>
        <begin position="83"/>
        <end position="103"/>
    </location>
</feature>
<dbReference type="EC" id="2.3.1.12" evidence="8"/>
<evidence type="ECO:0000256" key="6">
    <source>
        <dbReference type="ARBA" id="ARBA00025211"/>
    </source>
</evidence>
<keyword evidence="3 8" id="KW-0808">Transferase</keyword>
<evidence type="ECO:0000256" key="5">
    <source>
        <dbReference type="ARBA" id="ARBA00023315"/>
    </source>
</evidence>
<dbReference type="SUPFAM" id="SSF52777">
    <property type="entry name" value="CoA-dependent acyltransferases"/>
    <property type="match status" value="1"/>
</dbReference>
<dbReference type="PROSITE" id="PS00189">
    <property type="entry name" value="LIPOYL"/>
    <property type="match status" value="1"/>
</dbReference>
<comment type="catalytic activity">
    <reaction evidence="7 8">
        <text>N(6)-[(R)-dihydrolipoyl]-L-lysyl-[protein] + acetyl-CoA = N(6)-[(R)-S(8)-acetyldihydrolipoyl]-L-lysyl-[protein] + CoA</text>
        <dbReference type="Rhea" id="RHEA:17017"/>
        <dbReference type="Rhea" id="RHEA-COMP:10475"/>
        <dbReference type="Rhea" id="RHEA-COMP:10478"/>
        <dbReference type="ChEBI" id="CHEBI:57287"/>
        <dbReference type="ChEBI" id="CHEBI:57288"/>
        <dbReference type="ChEBI" id="CHEBI:83100"/>
        <dbReference type="ChEBI" id="CHEBI:83111"/>
        <dbReference type="EC" id="2.3.1.12"/>
    </reaction>
</comment>
<dbReference type="PROSITE" id="PS50968">
    <property type="entry name" value="BIOTINYL_LIPOYL"/>
    <property type="match status" value="1"/>
</dbReference>
<dbReference type="InterPro" id="IPR001078">
    <property type="entry name" value="2-oxoacid_DH_actylTfrase"/>
</dbReference>
<evidence type="ECO:0000313" key="12">
    <source>
        <dbReference type="EMBL" id="MFC4347643.1"/>
    </source>
</evidence>
<evidence type="ECO:0000256" key="9">
    <source>
        <dbReference type="SAM" id="MobiDB-lite"/>
    </source>
</evidence>
<dbReference type="RefSeq" id="WP_068149237.1">
    <property type="nucleotide sequence ID" value="NZ_JBHSCR010000004.1"/>
</dbReference>
<keyword evidence="4 8" id="KW-0450">Lipoyl</keyword>
<accession>A0ABV8UA15</accession>
<gene>
    <name evidence="12" type="ORF">ACFO5Q_07265</name>
</gene>